<dbReference type="HAMAP" id="MF_01818">
    <property type="entry name" value="RNase_Z_BN"/>
    <property type="match status" value="1"/>
</dbReference>
<feature type="binding site" evidence="8">
    <location>
        <position position="143"/>
    </location>
    <ligand>
        <name>Zn(2+)</name>
        <dbReference type="ChEBI" id="CHEBI:29105"/>
        <label>1</label>
        <note>catalytic</note>
    </ligand>
</feature>
<sequence>MSLKITILGSSSATPTAHLFPTAQWLEIGNKHFLIDCGEGTQMQIRKNKLSFARLDAIFISHAHGDHCFGLLGLLSSLDLMKRQKELYLFAPPQIIDLVEFFFYRQSDNPFTYIIHRTRISMGEKYLLHSADTARVYTFPLKHTIDCQGFVFEEVFPLRNVNTDKIREYNIPSCDIPKIKKGFDWTSDDGHIIPNKELTLPLPDALRYAYCTDTQYLSNLQDLVGKVDILYHEATYAKAETSIAPLTGHSTSIEAAQAALQVEAKYLLIGHLSVRYKDPTQLLNEAREIFPNAFFARQNTQFILDRKAVQLHIVDPKESIHV</sequence>
<comment type="catalytic activity">
    <reaction evidence="8">
        <text>Endonucleolytic cleavage of RNA, removing extra 3' nucleotides from tRNA precursor, generating 3' termini of tRNAs. A 3'-hydroxy group is left at the tRNA terminus and a 5'-phosphoryl group is left at the trailer molecule.</text>
        <dbReference type="EC" id="3.1.26.11"/>
    </reaction>
</comment>
<comment type="caution">
    <text evidence="9">The sequence shown here is derived from an EMBL/GenBank/DDBJ whole genome shotgun (WGS) entry which is preliminary data.</text>
</comment>
<dbReference type="GO" id="GO:0042781">
    <property type="term" value="F:3'-tRNA processing endoribonuclease activity"/>
    <property type="evidence" value="ECO:0007669"/>
    <property type="project" value="UniProtKB-UniRule"/>
</dbReference>
<keyword evidence="7 8" id="KW-0862">Zinc</keyword>
<keyword evidence="5 8" id="KW-0255">Endonuclease</keyword>
<feature type="binding site" evidence="8">
    <location>
        <position position="213"/>
    </location>
    <ligand>
        <name>Zn(2+)</name>
        <dbReference type="ChEBI" id="CHEBI:29105"/>
        <label>1</label>
        <note>catalytic</note>
    </ligand>
</feature>
<dbReference type="AlphaFoldDB" id="A0A401XKG5"/>
<comment type="subunit">
    <text evidence="1 8">Homodimer.</text>
</comment>
<evidence type="ECO:0000256" key="4">
    <source>
        <dbReference type="ARBA" id="ARBA00022723"/>
    </source>
</evidence>
<keyword evidence="2 8" id="KW-0819">tRNA processing</keyword>
<organism evidence="9 10">
    <name type="scientific">Thermaurantimonas aggregans</name>
    <dbReference type="NCBI Taxonomy" id="2173829"/>
    <lineage>
        <taxon>Bacteria</taxon>
        <taxon>Pseudomonadati</taxon>
        <taxon>Bacteroidota</taxon>
        <taxon>Flavobacteriia</taxon>
        <taxon>Flavobacteriales</taxon>
        <taxon>Schleiferiaceae</taxon>
        <taxon>Thermaurantimonas</taxon>
    </lineage>
</organism>
<dbReference type="SUPFAM" id="SSF56281">
    <property type="entry name" value="Metallo-hydrolase/oxidoreductase"/>
    <property type="match status" value="1"/>
</dbReference>
<evidence type="ECO:0000256" key="2">
    <source>
        <dbReference type="ARBA" id="ARBA00022694"/>
    </source>
</evidence>
<feature type="binding site" evidence="8">
    <location>
        <position position="66"/>
    </location>
    <ligand>
        <name>Zn(2+)</name>
        <dbReference type="ChEBI" id="CHEBI:29105"/>
        <label>2</label>
        <note>catalytic</note>
    </ligand>
</feature>
<dbReference type="GO" id="GO:0008270">
    <property type="term" value="F:zinc ion binding"/>
    <property type="evidence" value="ECO:0007669"/>
    <property type="project" value="UniProtKB-UniRule"/>
</dbReference>
<feature type="binding site" evidence="8">
    <location>
        <position position="271"/>
    </location>
    <ligand>
        <name>Zn(2+)</name>
        <dbReference type="ChEBI" id="CHEBI:29105"/>
        <label>2</label>
        <note>catalytic</note>
    </ligand>
</feature>
<evidence type="ECO:0000256" key="8">
    <source>
        <dbReference type="HAMAP-Rule" id="MF_01818"/>
    </source>
</evidence>
<comment type="function">
    <text evidence="8">Zinc phosphodiesterase, which displays some tRNA 3'-processing endonuclease activity. Probably involved in tRNA maturation, by removing a 3'-trailer from precursor tRNA.</text>
</comment>
<reference evidence="9 10" key="1">
    <citation type="submission" date="2018-11" db="EMBL/GenBank/DDBJ databases">
        <title>Schleiferia aggregans sp. nov., a moderately thermophilic heterotrophic bacterium isolated from microbial mats at a terrestrial hot spring.</title>
        <authorList>
            <person name="Iino T."/>
            <person name="Ohkuma M."/>
            <person name="Haruta S."/>
        </authorList>
    </citation>
    <scope>NUCLEOTIDE SEQUENCE [LARGE SCALE GENOMIC DNA]</scope>
    <source>
        <strain evidence="9 10">LA</strain>
    </source>
</reference>
<keyword evidence="3 8" id="KW-0540">Nuclease</keyword>
<gene>
    <name evidence="8 9" type="primary">rnz</name>
    <name evidence="9" type="ORF">JCM31826_09560</name>
</gene>
<dbReference type="InterPro" id="IPR036866">
    <property type="entry name" value="RibonucZ/Hydroxyglut_hydro"/>
</dbReference>
<name>A0A401XKG5_9FLAO</name>
<dbReference type="CDD" id="cd07717">
    <property type="entry name" value="RNaseZ_ZiPD-like_MBL-fold"/>
    <property type="match status" value="1"/>
</dbReference>
<evidence type="ECO:0000256" key="7">
    <source>
        <dbReference type="ARBA" id="ARBA00022833"/>
    </source>
</evidence>
<keyword evidence="6 8" id="KW-0378">Hydrolase</keyword>
<dbReference type="PANTHER" id="PTHR46018">
    <property type="entry name" value="ZINC PHOSPHODIESTERASE ELAC PROTEIN 1"/>
    <property type="match status" value="1"/>
</dbReference>
<dbReference type="EC" id="3.1.26.11" evidence="8"/>
<keyword evidence="10" id="KW-1185">Reference proteome</keyword>
<evidence type="ECO:0000256" key="1">
    <source>
        <dbReference type="ARBA" id="ARBA00011738"/>
    </source>
</evidence>
<feature type="binding site" evidence="8">
    <location>
        <position position="62"/>
    </location>
    <ligand>
        <name>Zn(2+)</name>
        <dbReference type="ChEBI" id="CHEBI:29105"/>
        <label>1</label>
        <note>catalytic</note>
    </ligand>
</feature>
<feature type="binding site" evidence="8">
    <location>
        <position position="64"/>
    </location>
    <ligand>
        <name>Zn(2+)</name>
        <dbReference type="ChEBI" id="CHEBI:29105"/>
        <label>1</label>
        <note>catalytic</note>
    </ligand>
</feature>
<dbReference type="RefSeq" id="WP_124397538.1">
    <property type="nucleotide sequence ID" value="NZ_BHZE01000007.1"/>
</dbReference>
<feature type="binding site" evidence="8">
    <location>
        <position position="67"/>
    </location>
    <ligand>
        <name>Zn(2+)</name>
        <dbReference type="ChEBI" id="CHEBI:29105"/>
        <label>2</label>
        <note>catalytic</note>
    </ligand>
</feature>
<dbReference type="NCBIfam" id="NF000801">
    <property type="entry name" value="PRK00055.1-3"/>
    <property type="match status" value="1"/>
</dbReference>
<dbReference type="Pfam" id="PF23023">
    <property type="entry name" value="Anti-Pycsar_Apyc1"/>
    <property type="match status" value="1"/>
</dbReference>
<dbReference type="Gene3D" id="3.60.15.10">
    <property type="entry name" value="Ribonuclease Z/Hydroxyacylglutathione hydrolase-like"/>
    <property type="match status" value="1"/>
</dbReference>
<dbReference type="PANTHER" id="PTHR46018:SF2">
    <property type="entry name" value="ZINC PHOSPHODIESTERASE ELAC PROTEIN 1"/>
    <property type="match status" value="1"/>
</dbReference>
<evidence type="ECO:0000256" key="6">
    <source>
        <dbReference type="ARBA" id="ARBA00022801"/>
    </source>
</evidence>
<accession>A0A401XKG5</accession>
<evidence type="ECO:0000256" key="5">
    <source>
        <dbReference type="ARBA" id="ARBA00022759"/>
    </source>
</evidence>
<keyword evidence="4 8" id="KW-0479">Metal-binding</keyword>
<feature type="active site" description="Proton acceptor" evidence="8">
    <location>
        <position position="66"/>
    </location>
</feature>
<evidence type="ECO:0000313" key="10">
    <source>
        <dbReference type="Proteomes" id="UP000286715"/>
    </source>
</evidence>
<comment type="similarity">
    <text evidence="8">Belongs to the RNase Z family.</text>
</comment>
<dbReference type="InterPro" id="IPR013471">
    <property type="entry name" value="RNase_Z/BN"/>
</dbReference>
<protein>
    <recommendedName>
        <fullName evidence="8">Ribonuclease Z</fullName>
        <shortName evidence="8">RNase Z</shortName>
        <ecNumber evidence="8">3.1.26.11</ecNumber>
    </recommendedName>
    <alternativeName>
        <fullName evidence="8">tRNA 3 endonuclease</fullName>
    </alternativeName>
    <alternativeName>
        <fullName evidence="8">tRNase Z</fullName>
    </alternativeName>
</protein>
<dbReference type="EMBL" id="BHZE01000007">
    <property type="protein sequence ID" value="GCD77474.1"/>
    <property type="molecule type" value="Genomic_DNA"/>
</dbReference>
<evidence type="ECO:0000313" key="9">
    <source>
        <dbReference type="EMBL" id="GCD77474.1"/>
    </source>
</evidence>
<feature type="binding site" evidence="8">
    <location>
        <position position="213"/>
    </location>
    <ligand>
        <name>Zn(2+)</name>
        <dbReference type="ChEBI" id="CHEBI:29105"/>
        <label>2</label>
        <note>catalytic</note>
    </ligand>
</feature>
<comment type="cofactor">
    <cofactor evidence="8">
        <name>Zn(2+)</name>
        <dbReference type="ChEBI" id="CHEBI:29105"/>
    </cofactor>
    <text evidence="8">Binds 2 Zn(2+) ions.</text>
</comment>
<proteinExistence type="inferred from homology"/>
<evidence type="ECO:0000256" key="3">
    <source>
        <dbReference type="ARBA" id="ARBA00022722"/>
    </source>
</evidence>
<dbReference type="OrthoDB" id="9800940at2"/>
<dbReference type="Proteomes" id="UP000286715">
    <property type="component" value="Unassembled WGS sequence"/>
</dbReference>